<organism evidence="1 2">
    <name type="scientific">Streptomyces yanii</name>
    <dbReference type="NCBI Taxonomy" id="78510"/>
    <lineage>
        <taxon>Bacteria</taxon>
        <taxon>Bacillati</taxon>
        <taxon>Actinomycetota</taxon>
        <taxon>Actinomycetes</taxon>
        <taxon>Kitasatosporales</taxon>
        <taxon>Streptomycetaceae</taxon>
        <taxon>Streptomyces</taxon>
    </lineage>
</organism>
<reference evidence="1 2" key="1">
    <citation type="submission" date="2024-09" db="EMBL/GenBank/DDBJ databases">
        <authorList>
            <person name="Sun Q."/>
            <person name="Mori K."/>
        </authorList>
    </citation>
    <scope>NUCLEOTIDE SEQUENCE [LARGE SCALE GENOMIC DNA]</scope>
    <source>
        <strain evidence="1 2">JCM 3331</strain>
    </source>
</reference>
<evidence type="ECO:0000313" key="2">
    <source>
        <dbReference type="Proteomes" id="UP001589710"/>
    </source>
</evidence>
<evidence type="ECO:0000313" key="1">
    <source>
        <dbReference type="EMBL" id="MFB9575090.1"/>
    </source>
</evidence>
<dbReference type="Proteomes" id="UP001589710">
    <property type="component" value="Unassembled WGS sequence"/>
</dbReference>
<proteinExistence type="predicted"/>
<dbReference type="RefSeq" id="WP_345512910.1">
    <property type="nucleotide sequence ID" value="NZ_BAAAXD010000019.1"/>
</dbReference>
<protein>
    <submittedName>
        <fullName evidence="1">Uncharacterized protein</fullName>
    </submittedName>
</protein>
<keyword evidence="2" id="KW-1185">Reference proteome</keyword>
<name>A0ABV5RB50_9ACTN</name>
<accession>A0ABV5RB50</accession>
<sequence>MTVCLRNDDCRRHPPGYGLQAEGQFFCCAHCAHRQRFAQPVDHT</sequence>
<dbReference type="EMBL" id="JBHMCG010000097">
    <property type="protein sequence ID" value="MFB9575090.1"/>
    <property type="molecule type" value="Genomic_DNA"/>
</dbReference>
<gene>
    <name evidence="1" type="ORF">ACFFTL_23055</name>
</gene>
<comment type="caution">
    <text evidence="1">The sequence shown here is derived from an EMBL/GenBank/DDBJ whole genome shotgun (WGS) entry which is preliminary data.</text>
</comment>